<dbReference type="PANTHER" id="PTHR24153:SF8">
    <property type="entry name" value="FORKED, ISOFORM F"/>
    <property type="match status" value="1"/>
</dbReference>
<keyword evidence="2" id="KW-0677">Repeat</keyword>
<evidence type="ECO:0000256" key="6">
    <source>
        <dbReference type="SAM" id="MobiDB-lite"/>
    </source>
</evidence>
<feature type="compositionally biased region" description="Low complexity" evidence="6">
    <location>
        <begin position="422"/>
        <end position="434"/>
    </location>
</feature>
<dbReference type="STRING" id="151549.A0A4C1XV39"/>
<feature type="compositionally biased region" description="Basic and acidic residues" evidence="6">
    <location>
        <begin position="338"/>
        <end position="367"/>
    </location>
</feature>
<evidence type="ECO:0000256" key="1">
    <source>
        <dbReference type="ARBA" id="ARBA00004645"/>
    </source>
</evidence>
<evidence type="ECO:0000256" key="5">
    <source>
        <dbReference type="PROSITE-ProRule" id="PRU00023"/>
    </source>
</evidence>
<dbReference type="Gene3D" id="1.25.40.20">
    <property type="entry name" value="Ankyrin repeat-containing domain"/>
    <property type="match status" value="1"/>
</dbReference>
<feature type="compositionally biased region" description="Low complexity" evidence="6">
    <location>
        <begin position="253"/>
        <end position="275"/>
    </location>
</feature>
<dbReference type="GO" id="GO:0051015">
    <property type="term" value="F:actin filament binding"/>
    <property type="evidence" value="ECO:0007669"/>
    <property type="project" value="TreeGrafter"/>
</dbReference>
<feature type="compositionally biased region" description="Low complexity" evidence="6">
    <location>
        <begin position="220"/>
        <end position="244"/>
    </location>
</feature>
<dbReference type="Pfam" id="PF12796">
    <property type="entry name" value="Ank_2"/>
    <property type="match status" value="1"/>
</dbReference>
<comment type="caution">
    <text evidence="7">The sequence shown here is derived from an EMBL/GenBank/DDBJ whole genome shotgun (WGS) entry which is preliminary data.</text>
</comment>
<dbReference type="GO" id="GO:0005737">
    <property type="term" value="C:cytoplasm"/>
    <property type="evidence" value="ECO:0007669"/>
    <property type="project" value="TreeGrafter"/>
</dbReference>
<dbReference type="GO" id="GO:0051017">
    <property type="term" value="P:actin filament bundle assembly"/>
    <property type="evidence" value="ECO:0007669"/>
    <property type="project" value="TreeGrafter"/>
</dbReference>
<evidence type="ECO:0000256" key="2">
    <source>
        <dbReference type="ARBA" id="ARBA00022737"/>
    </source>
</evidence>
<dbReference type="Proteomes" id="UP000299102">
    <property type="component" value="Unassembled WGS sequence"/>
</dbReference>
<name>A0A4C1XV39_EUMVA</name>
<dbReference type="AlphaFoldDB" id="A0A4C1XV39"/>
<dbReference type="SMART" id="SM00248">
    <property type="entry name" value="ANK"/>
    <property type="match status" value="1"/>
</dbReference>
<feature type="region of interest" description="Disordered" evidence="6">
    <location>
        <begin position="420"/>
        <end position="509"/>
    </location>
</feature>
<evidence type="ECO:0000256" key="4">
    <source>
        <dbReference type="ARBA" id="ARBA00023043"/>
    </source>
</evidence>
<dbReference type="PANTHER" id="PTHR24153">
    <property type="entry name" value="ESPIN"/>
    <property type="match status" value="1"/>
</dbReference>
<feature type="compositionally biased region" description="Basic and acidic residues" evidence="6">
    <location>
        <begin position="489"/>
        <end position="499"/>
    </location>
</feature>
<sequence length="509" mass="54073">MLFQIVERGVDPNSRDGDGATPLHFAASRGHLSTVRWLLRHGAKLHLDHHGKSPINDAAENHHLELERNSIDYAFDTLWIDNLPLKMTLAKFPPDARKFAYRPHAKLEMEREGRGTTLSSEFSVGGCITDFPLHCIAPINCITSCLNLLVAAGAESKQLSSYKTVHTCACAPGDSRCALPSCINATMPRSPFYLHSPGQPRKGSLPALADGVYVNPMQRGPSAPGSQPSSGEDSSGCSASDADTGSGGWFLHSHNISNNNSNSNTNKKNYNSNGSAPAALYQRVRDLFQSSRSPGPGARSPAEGQEAPTMTVKAEVHGSTEASTVPEVGSDSDSGADAVRRDHDYEDIYLPRDDHQRQRSSSRDSGSHSRPGSAALVVDYIAKEHETSNKTYEEVTPTTETSTRSSIVSKLAALTHKAQNLASRLSSAAGSRRASVSDEVVVTTAPSGSSGVSSGGSSGDEAPPPPPPPPAPPAPPPPVVLEEPALRPSELKGRLETHETGANNCYKTP</sequence>
<dbReference type="PROSITE" id="PS50088">
    <property type="entry name" value="ANK_REPEAT"/>
    <property type="match status" value="1"/>
</dbReference>
<proteinExistence type="predicted"/>
<dbReference type="InterPro" id="IPR002110">
    <property type="entry name" value="Ankyrin_rpt"/>
</dbReference>
<dbReference type="GO" id="GO:0007605">
    <property type="term" value="P:sensory perception of sound"/>
    <property type="evidence" value="ECO:0007669"/>
    <property type="project" value="UniProtKB-KW"/>
</dbReference>
<feature type="compositionally biased region" description="Basic and acidic residues" evidence="6">
    <location>
        <begin position="381"/>
        <end position="393"/>
    </location>
</feature>
<dbReference type="GO" id="GO:0032420">
    <property type="term" value="C:stereocilium"/>
    <property type="evidence" value="ECO:0007669"/>
    <property type="project" value="UniProtKB-SubCell"/>
</dbReference>
<dbReference type="InterPro" id="IPR036770">
    <property type="entry name" value="Ankyrin_rpt-contain_sf"/>
</dbReference>
<evidence type="ECO:0000313" key="7">
    <source>
        <dbReference type="EMBL" id="GBP67761.1"/>
    </source>
</evidence>
<dbReference type="OrthoDB" id="10261302at2759"/>
<reference evidence="7 8" key="1">
    <citation type="journal article" date="2019" name="Commun. Biol.">
        <title>The bagworm genome reveals a unique fibroin gene that provides high tensile strength.</title>
        <authorList>
            <person name="Kono N."/>
            <person name="Nakamura H."/>
            <person name="Ohtoshi R."/>
            <person name="Tomita M."/>
            <person name="Numata K."/>
            <person name="Arakawa K."/>
        </authorList>
    </citation>
    <scope>NUCLEOTIDE SEQUENCE [LARGE SCALE GENOMIC DNA]</scope>
</reference>
<keyword evidence="3" id="KW-1009">Hearing</keyword>
<feature type="compositionally biased region" description="Pro residues" evidence="6">
    <location>
        <begin position="462"/>
        <end position="479"/>
    </location>
</feature>
<dbReference type="SUPFAM" id="SSF48403">
    <property type="entry name" value="Ankyrin repeat"/>
    <property type="match status" value="1"/>
</dbReference>
<evidence type="ECO:0000313" key="8">
    <source>
        <dbReference type="Proteomes" id="UP000299102"/>
    </source>
</evidence>
<comment type="subcellular location">
    <subcellularLocation>
        <location evidence="1">Cell projection</location>
        <location evidence="1">Stereocilium</location>
    </subcellularLocation>
</comment>
<feature type="compositionally biased region" description="Low complexity" evidence="6">
    <location>
        <begin position="290"/>
        <end position="302"/>
    </location>
</feature>
<feature type="region of interest" description="Disordered" evidence="6">
    <location>
        <begin position="289"/>
        <end position="406"/>
    </location>
</feature>
<feature type="region of interest" description="Disordered" evidence="6">
    <location>
        <begin position="213"/>
        <end position="275"/>
    </location>
</feature>
<organism evidence="7 8">
    <name type="scientific">Eumeta variegata</name>
    <name type="common">Bagworm moth</name>
    <name type="synonym">Eumeta japonica</name>
    <dbReference type="NCBI Taxonomy" id="151549"/>
    <lineage>
        <taxon>Eukaryota</taxon>
        <taxon>Metazoa</taxon>
        <taxon>Ecdysozoa</taxon>
        <taxon>Arthropoda</taxon>
        <taxon>Hexapoda</taxon>
        <taxon>Insecta</taxon>
        <taxon>Pterygota</taxon>
        <taxon>Neoptera</taxon>
        <taxon>Endopterygota</taxon>
        <taxon>Lepidoptera</taxon>
        <taxon>Glossata</taxon>
        <taxon>Ditrysia</taxon>
        <taxon>Tineoidea</taxon>
        <taxon>Psychidae</taxon>
        <taxon>Oiketicinae</taxon>
        <taxon>Eumeta</taxon>
    </lineage>
</organism>
<dbReference type="PROSITE" id="PS50297">
    <property type="entry name" value="ANK_REP_REGION"/>
    <property type="match status" value="1"/>
</dbReference>
<gene>
    <name evidence="7" type="primary">Espn</name>
    <name evidence="7" type="ORF">EVAR_51818_1</name>
</gene>
<dbReference type="InterPro" id="IPR052420">
    <property type="entry name" value="Espin/Espin-like"/>
</dbReference>
<feature type="compositionally biased region" description="Polar residues" evidence="6">
    <location>
        <begin position="396"/>
        <end position="406"/>
    </location>
</feature>
<protein>
    <submittedName>
        <fullName evidence="7">Espin</fullName>
    </submittedName>
</protein>
<accession>A0A4C1XV39</accession>
<feature type="compositionally biased region" description="Polar residues" evidence="6">
    <location>
        <begin position="500"/>
        <end position="509"/>
    </location>
</feature>
<keyword evidence="8" id="KW-1185">Reference proteome</keyword>
<dbReference type="EMBL" id="BGZK01000990">
    <property type="protein sequence ID" value="GBP67761.1"/>
    <property type="molecule type" value="Genomic_DNA"/>
</dbReference>
<evidence type="ECO:0000256" key="3">
    <source>
        <dbReference type="ARBA" id="ARBA00022740"/>
    </source>
</evidence>
<feature type="repeat" description="ANK" evidence="5">
    <location>
        <begin position="18"/>
        <end position="50"/>
    </location>
</feature>
<keyword evidence="4 5" id="KW-0040">ANK repeat</keyword>